<comment type="subunit">
    <text evidence="7">Interacts 1:1 with ECF RNA polymerase sigma-E (RpoE); this inhibits the interaction of sigma-E with the RNA polymerase catalytic core and leads to a decreased expression of sigma-E-regulated genes. Interacts with RseB.</text>
</comment>
<evidence type="ECO:0000256" key="3">
    <source>
        <dbReference type="ARBA" id="ARBA00022475"/>
    </source>
</evidence>
<dbReference type="EMBL" id="PIPQ01000001">
    <property type="protein sequence ID" value="RUO44238.1"/>
    <property type="molecule type" value="Genomic_DNA"/>
</dbReference>
<comment type="similarity">
    <text evidence="2 7">Belongs to the RseA family.</text>
</comment>
<sequence length="214" mass="23547">MTERQYETLSALMDSELDTAQERASLDNLVRDDALRQKWHNYHLIRAAMRNEVKQDMPLDISAAVAAQVANEPIPFAPKHGLARKLALKKWLKPAANMAIAASVALVTVLGVTQYQRIDDGSLPEQAVASPGFQPTLQTVPLGVIGNPVSYNAAQPQTSLTAQQQARLQSQVQAFMLDHQLQLQWSGALNEAALKEQQKQEESDVKEPNTSSPQ</sequence>
<gene>
    <name evidence="11" type="ORF">CWE15_03460</name>
</gene>
<dbReference type="InterPro" id="IPR036147">
    <property type="entry name" value="Anti-sigma_E_RseA_N_sf"/>
</dbReference>
<evidence type="ECO:0000256" key="1">
    <source>
        <dbReference type="ARBA" id="ARBA00004162"/>
    </source>
</evidence>
<dbReference type="AlphaFoldDB" id="A0A432XA11"/>
<keyword evidence="4" id="KW-0812">Transmembrane</keyword>
<name>A0A432XA11_9GAMM</name>
<evidence type="ECO:0000313" key="11">
    <source>
        <dbReference type="EMBL" id="RUO44238.1"/>
    </source>
</evidence>
<comment type="subcellular location">
    <subcellularLocation>
        <location evidence="7">Cell inner membrane</location>
    </subcellularLocation>
    <subcellularLocation>
        <location evidence="1">Cell membrane</location>
        <topology evidence="1">Single-pass membrane protein</topology>
    </subcellularLocation>
</comment>
<dbReference type="InterPro" id="IPR052383">
    <property type="entry name" value="Anti-sigma-E_RseA-like"/>
</dbReference>
<protein>
    <recommendedName>
        <fullName evidence="7">Anti-sigma-E factor RseA</fullName>
    </recommendedName>
    <alternativeName>
        <fullName evidence="7">Regulator of SigE</fullName>
    </alternativeName>
    <alternativeName>
        <fullName evidence="7">Sigma-E anti-sigma factor RseA</fullName>
    </alternativeName>
    <alternativeName>
        <fullName evidence="7">Sigma-E factor negative regulatory protein</fullName>
    </alternativeName>
</protein>
<evidence type="ECO:0000256" key="8">
    <source>
        <dbReference type="SAM" id="MobiDB-lite"/>
    </source>
</evidence>
<dbReference type="RefSeq" id="WP_126756640.1">
    <property type="nucleotide sequence ID" value="NZ_PIPQ01000001.1"/>
</dbReference>
<keyword evidence="5" id="KW-1133">Transmembrane helix</keyword>
<dbReference type="Gene3D" id="1.10.10.880">
    <property type="entry name" value="Anti sigma-E protein RseA, N-terminal domain"/>
    <property type="match status" value="1"/>
</dbReference>
<dbReference type="PIRSF" id="PIRSF016938">
    <property type="entry name" value="RseA"/>
    <property type="match status" value="1"/>
</dbReference>
<accession>A0A432XA11</accession>
<evidence type="ECO:0000256" key="4">
    <source>
        <dbReference type="ARBA" id="ARBA00022692"/>
    </source>
</evidence>
<evidence type="ECO:0000259" key="10">
    <source>
        <dbReference type="Pfam" id="PF03873"/>
    </source>
</evidence>
<dbReference type="PANTHER" id="PTHR38104:SF1">
    <property type="entry name" value="ANTI-SIGMA-E FACTOR RSEA"/>
    <property type="match status" value="1"/>
</dbReference>
<dbReference type="SUPFAM" id="SSF89069">
    <property type="entry name" value="N-terminal, cytoplasmic domain of anti-sigmaE factor RseA"/>
    <property type="match status" value="1"/>
</dbReference>
<reference evidence="11 12" key="1">
    <citation type="journal article" date="2011" name="Front. Microbiol.">
        <title>Genomic signatures of strain selection and enhancement in Bacillus atrophaeus var. globigii, a historical biowarfare simulant.</title>
        <authorList>
            <person name="Gibbons H.S."/>
            <person name="Broomall S.M."/>
            <person name="McNew L.A."/>
            <person name="Daligault H."/>
            <person name="Chapman C."/>
            <person name="Bruce D."/>
            <person name="Karavis M."/>
            <person name="Krepps M."/>
            <person name="McGregor P.A."/>
            <person name="Hong C."/>
            <person name="Park K.H."/>
            <person name="Akmal A."/>
            <person name="Feldman A."/>
            <person name="Lin J.S."/>
            <person name="Chang W.E."/>
            <person name="Higgs B.W."/>
            <person name="Demirev P."/>
            <person name="Lindquist J."/>
            <person name="Liem A."/>
            <person name="Fochler E."/>
            <person name="Read T.D."/>
            <person name="Tapia R."/>
            <person name="Johnson S."/>
            <person name="Bishop-Lilly K.A."/>
            <person name="Detter C."/>
            <person name="Han C."/>
            <person name="Sozhamannan S."/>
            <person name="Rosenzweig C.N."/>
            <person name="Skowronski E.W."/>
        </authorList>
    </citation>
    <scope>NUCLEOTIDE SEQUENCE [LARGE SCALE GENOMIC DNA]</scope>
    <source>
        <strain evidence="11 12">AIT1</strain>
    </source>
</reference>
<keyword evidence="7" id="KW-0997">Cell inner membrane</keyword>
<organism evidence="11 12">
    <name type="scientific">Aliidiomarina taiwanensis</name>
    <dbReference type="NCBI Taxonomy" id="946228"/>
    <lineage>
        <taxon>Bacteria</taxon>
        <taxon>Pseudomonadati</taxon>
        <taxon>Pseudomonadota</taxon>
        <taxon>Gammaproteobacteria</taxon>
        <taxon>Alteromonadales</taxon>
        <taxon>Idiomarinaceae</taxon>
        <taxon>Aliidiomarina</taxon>
    </lineage>
</organism>
<dbReference type="OrthoDB" id="5298512at2"/>
<proteinExistence type="inferred from homology"/>
<feature type="domain" description="Anti sigma-E protein RseA N-terminal" evidence="9">
    <location>
        <begin position="5"/>
        <end position="87"/>
    </location>
</feature>
<evidence type="ECO:0000259" key="9">
    <source>
        <dbReference type="Pfam" id="PF03872"/>
    </source>
</evidence>
<evidence type="ECO:0000256" key="6">
    <source>
        <dbReference type="ARBA" id="ARBA00023136"/>
    </source>
</evidence>
<keyword evidence="12" id="KW-1185">Reference proteome</keyword>
<comment type="function">
    <text evidence="7">An anti-sigma factor for extracytoplasmic function (ECF) sigma factor sigma-E (RpoE). ECF sigma factors are held in an inactive form by an anti-sigma factor until released by regulated intramembrane proteolysis (RIP). RIP occurs when an extracytoplasmic signal triggers a concerted proteolytic cascade to transmit information and elicit cellular responses. The membrane-spanning regulatory substrate protein is first cut periplasmically (site-1 protease, S1P, DegS), then within the membrane itself (site-2 protease, S2P, RseP), while cytoplasmic proteases finish degrading the anti-sigma factor, liberating sigma-E.</text>
</comment>
<keyword evidence="6 7" id="KW-0472">Membrane</keyword>
<dbReference type="Pfam" id="PF03873">
    <property type="entry name" value="RseA_C"/>
    <property type="match status" value="1"/>
</dbReference>
<feature type="compositionally biased region" description="Basic and acidic residues" evidence="8">
    <location>
        <begin position="193"/>
        <end position="207"/>
    </location>
</feature>
<evidence type="ECO:0000313" key="12">
    <source>
        <dbReference type="Proteomes" id="UP000286976"/>
    </source>
</evidence>
<dbReference type="InterPro" id="IPR005572">
    <property type="entry name" value="Anti-sigma_E_RseA_N"/>
</dbReference>
<feature type="region of interest" description="Disordered" evidence="8">
    <location>
        <begin position="193"/>
        <end position="214"/>
    </location>
</feature>
<dbReference type="GO" id="GO:0016989">
    <property type="term" value="F:sigma factor antagonist activity"/>
    <property type="evidence" value="ECO:0007669"/>
    <property type="project" value="InterPro"/>
</dbReference>
<dbReference type="Proteomes" id="UP000286976">
    <property type="component" value="Unassembled WGS sequence"/>
</dbReference>
<evidence type="ECO:0000256" key="2">
    <source>
        <dbReference type="ARBA" id="ARBA00005837"/>
    </source>
</evidence>
<dbReference type="InterPro" id="IPR005573">
    <property type="entry name" value="Anti-sigma_E_RseA_C"/>
</dbReference>
<dbReference type="PANTHER" id="PTHR38104">
    <property type="match status" value="1"/>
</dbReference>
<dbReference type="Pfam" id="PF03872">
    <property type="entry name" value="RseA_N"/>
    <property type="match status" value="1"/>
</dbReference>
<dbReference type="InterPro" id="IPR026279">
    <property type="entry name" value="RseA"/>
</dbReference>
<evidence type="ECO:0000256" key="5">
    <source>
        <dbReference type="ARBA" id="ARBA00022989"/>
    </source>
</evidence>
<dbReference type="CDD" id="cd16328">
    <property type="entry name" value="RseA_N"/>
    <property type="match status" value="1"/>
</dbReference>
<keyword evidence="3 7" id="KW-1003">Cell membrane</keyword>
<dbReference type="GO" id="GO:0005886">
    <property type="term" value="C:plasma membrane"/>
    <property type="evidence" value="ECO:0007669"/>
    <property type="project" value="UniProtKB-SubCell"/>
</dbReference>
<evidence type="ECO:0000256" key="7">
    <source>
        <dbReference type="PIRNR" id="PIRNR016938"/>
    </source>
</evidence>
<comment type="caution">
    <text evidence="11">The sequence shown here is derived from an EMBL/GenBank/DDBJ whole genome shotgun (WGS) entry which is preliminary data.</text>
</comment>
<feature type="domain" description="Anti sigma-E protein RseA C-terminal" evidence="10">
    <location>
        <begin position="134"/>
        <end position="183"/>
    </location>
</feature>